<dbReference type="GO" id="GO:0016020">
    <property type="term" value="C:membrane"/>
    <property type="evidence" value="ECO:0007669"/>
    <property type="project" value="UniProtKB-SubCell"/>
</dbReference>
<organism evidence="6 7">
    <name type="scientific">Clostridium butyricum</name>
    <dbReference type="NCBI Taxonomy" id="1492"/>
    <lineage>
        <taxon>Bacteria</taxon>
        <taxon>Bacillati</taxon>
        <taxon>Bacillota</taxon>
        <taxon>Clostridia</taxon>
        <taxon>Eubacteriales</taxon>
        <taxon>Clostridiaceae</taxon>
        <taxon>Clostridium</taxon>
    </lineage>
</organism>
<keyword evidence="2 5" id="KW-0812">Transmembrane</keyword>
<feature type="transmembrane region" description="Helical" evidence="5">
    <location>
        <begin position="33"/>
        <end position="54"/>
    </location>
</feature>
<keyword evidence="4 5" id="KW-0472">Membrane</keyword>
<comment type="caution">
    <text evidence="6">The sequence shown here is derived from an EMBL/GenBank/DDBJ whole genome shotgun (WGS) entry which is preliminary data.</text>
</comment>
<dbReference type="RefSeq" id="WP_156212829.1">
    <property type="nucleotide sequence ID" value="NZ_JBBAXI010000056.1"/>
</dbReference>
<evidence type="ECO:0000256" key="5">
    <source>
        <dbReference type="SAM" id="Phobius"/>
    </source>
</evidence>
<reference evidence="6 7" key="1">
    <citation type="submission" date="2020-01" db="EMBL/GenBank/DDBJ databases">
        <title>Genome sequence of a 1,3-propanediol producer, Clostridium butyricum S3.</title>
        <authorList>
            <person name="Zhou J."/>
        </authorList>
    </citation>
    <scope>NUCLEOTIDE SEQUENCE [LARGE SCALE GENOMIC DNA]</scope>
    <source>
        <strain evidence="6 7">S3</strain>
    </source>
</reference>
<dbReference type="AlphaFoldDB" id="A0A6L9EU56"/>
<evidence type="ECO:0000313" key="6">
    <source>
        <dbReference type="EMBL" id="NAS19909.1"/>
    </source>
</evidence>
<dbReference type="EMBL" id="WOFV02000124">
    <property type="protein sequence ID" value="NAS19909.1"/>
    <property type="molecule type" value="Genomic_DNA"/>
</dbReference>
<evidence type="ECO:0000256" key="4">
    <source>
        <dbReference type="ARBA" id="ARBA00023136"/>
    </source>
</evidence>
<dbReference type="Proteomes" id="UP000474042">
    <property type="component" value="Unassembled WGS sequence"/>
</dbReference>
<evidence type="ECO:0000256" key="2">
    <source>
        <dbReference type="ARBA" id="ARBA00022692"/>
    </source>
</evidence>
<protein>
    <submittedName>
        <fullName evidence="6">Holin</fullName>
    </submittedName>
</protein>
<sequence length="145" mass="15378">MEKTTIIKTGFYGAICAIGGTVGNLVGGFDKLFVALLVCMLIDYISGMIVAAVFNNSPKTDTGALQSNAGLKGLAKKIFILLIVAVSVQIDSVLNSNFIRNAVILGFIANEALSIMENGGLMGFEYPSTLVNAIDILKKKSEQQE</sequence>
<comment type="subcellular location">
    <subcellularLocation>
        <location evidence="1">Membrane</location>
        <topology evidence="1">Multi-pass membrane protein</topology>
    </subcellularLocation>
</comment>
<evidence type="ECO:0000256" key="3">
    <source>
        <dbReference type="ARBA" id="ARBA00022989"/>
    </source>
</evidence>
<dbReference type="InterPro" id="IPR006480">
    <property type="entry name" value="Phage_holin_4_1"/>
</dbReference>
<accession>A0A6L9EU56</accession>
<feature type="transmembrane region" description="Helical" evidence="5">
    <location>
        <begin position="6"/>
        <end position="26"/>
    </location>
</feature>
<evidence type="ECO:0000256" key="1">
    <source>
        <dbReference type="ARBA" id="ARBA00004141"/>
    </source>
</evidence>
<dbReference type="NCBIfam" id="TIGR01593">
    <property type="entry name" value="holin_tox_secr"/>
    <property type="match status" value="1"/>
</dbReference>
<gene>
    <name evidence="6" type="ORF">GND98_019310</name>
</gene>
<keyword evidence="3 5" id="KW-1133">Transmembrane helix</keyword>
<dbReference type="Pfam" id="PF05105">
    <property type="entry name" value="Phage_holin_4_1"/>
    <property type="match status" value="1"/>
</dbReference>
<name>A0A6L9EU56_CLOBU</name>
<evidence type="ECO:0000313" key="7">
    <source>
        <dbReference type="Proteomes" id="UP000474042"/>
    </source>
</evidence>
<proteinExistence type="predicted"/>